<keyword evidence="12" id="KW-1185">Reference proteome</keyword>
<feature type="binding site" evidence="7">
    <location>
        <position position="91"/>
    </location>
    <ligand>
        <name>substrate</name>
    </ligand>
</feature>
<dbReference type="GO" id="GO:0141221">
    <property type="term" value="F:histone deacetylase activity, hydrolytic mechanism"/>
    <property type="evidence" value="ECO:0007669"/>
    <property type="project" value="UniProtKB-EC"/>
</dbReference>
<feature type="binding site" evidence="8">
    <location>
        <position position="170"/>
    </location>
    <ligand>
        <name>a divalent metal cation</name>
        <dbReference type="ChEBI" id="CHEBI:60240"/>
    </ligand>
</feature>
<feature type="binding site" evidence="7">
    <location>
        <position position="304"/>
    </location>
    <ligand>
        <name>substrate</name>
    </ligand>
</feature>
<dbReference type="GeneID" id="17040937"/>
<feature type="binding site" evidence="7">
    <location>
        <position position="141"/>
    </location>
    <ligand>
        <name>substrate</name>
    </ligand>
</feature>
<dbReference type="STRING" id="574566.I0YX30"/>
<evidence type="ECO:0000256" key="1">
    <source>
        <dbReference type="ARBA" id="ARBA00012111"/>
    </source>
</evidence>
<evidence type="ECO:0000256" key="9">
    <source>
        <dbReference type="SAM" id="MobiDB-lite"/>
    </source>
</evidence>
<dbReference type="KEGG" id="csl:COCSUDRAFT_15779"/>
<reference evidence="11 12" key="1">
    <citation type="journal article" date="2012" name="Genome Biol.">
        <title>The genome of the polar eukaryotic microalga coccomyxa subellipsoidea reveals traits of cold adaptation.</title>
        <authorList>
            <person name="Blanc G."/>
            <person name="Agarkova I."/>
            <person name="Grimwood J."/>
            <person name="Kuo A."/>
            <person name="Brueggeman A."/>
            <person name="Dunigan D."/>
            <person name="Gurnon J."/>
            <person name="Ladunga I."/>
            <person name="Lindquist E."/>
            <person name="Lucas S."/>
            <person name="Pangilinan J."/>
            <person name="Proschold T."/>
            <person name="Salamov A."/>
            <person name="Schmutz J."/>
            <person name="Weeks D."/>
            <person name="Yamada T."/>
            <person name="Claverie J.M."/>
            <person name="Grigoriev I."/>
            <person name="Van Etten J."/>
            <person name="Lomsadze A."/>
            <person name="Borodovsky M."/>
        </authorList>
    </citation>
    <scope>NUCLEOTIDE SEQUENCE [LARGE SCALE GENOMIC DNA]</scope>
    <source>
        <strain evidence="11 12">C-169</strain>
    </source>
</reference>
<keyword evidence="2 5" id="KW-0378">Hydrolase</keyword>
<dbReference type="RefSeq" id="XP_005647493.1">
    <property type="nucleotide sequence ID" value="XM_005647436.1"/>
</dbReference>
<dbReference type="EC" id="3.5.1.98" evidence="1 5"/>
<dbReference type="EMBL" id="AGSI01000008">
    <property type="protein sequence ID" value="EIE22949.1"/>
    <property type="molecule type" value="Genomic_DNA"/>
</dbReference>
<evidence type="ECO:0000256" key="6">
    <source>
        <dbReference type="PIRSR" id="PIRSR037913-1"/>
    </source>
</evidence>
<dbReference type="InterPro" id="IPR037138">
    <property type="entry name" value="His_deacetylse_dom_sf"/>
</dbReference>
<comment type="catalytic activity">
    <reaction evidence="4 5">
        <text>N(6)-acetyl-L-lysyl-[histone] + H2O = L-lysyl-[histone] + acetate</text>
        <dbReference type="Rhea" id="RHEA:58196"/>
        <dbReference type="Rhea" id="RHEA-COMP:9845"/>
        <dbReference type="Rhea" id="RHEA-COMP:11338"/>
        <dbReference type="ChEBI" id="CHEBI:15377"/>
        <dbReference type="ChEBI" id="CHEBI:29969"/>
        <dbReference type="ChEBI" id="CHEBI:30089"/>
        <dbReference type="ChEBI" id="CHEBI:61930"/>
        <dbReference type="EC" id="3.5.1.98"/>
    </reaction>
</comment>
<feature type="compositionally biased region" description="Basic and acidic residues" evidence="9">
    <location>
        <begin position="450"/>
        <end position="462"/>
    </location>
</feature>
<evidence type="ECO:0000256" key="4">
    <source>
        <dbReference type="ARBA" id="ARBA00048287"/>
    </source>
</evidence>
<feature type="region of interest" description="Disordered" evidence="9">
    <location>
        <begin position="380"/>
        <end position="462"/>
    </location>
</feature>
<dbReference type="InterPro" id="IPR000286">
    <property type="entry name" value="HDACs"/>
</dbReference>
<keyword evidence="3 5" id="KW-0156">Chromatin regulator</keyword>
<dbReference type="Proteomes" id="UP000007264">
    <property type="component" value="Unassembled WGS sequence"/>
</dbReference>
<gene>
    <name evidence="11" type="ORF">COCSUDRAFT_15779</name>
</gene>
<proteinExistence type="inferred from homology"/>
<feature type="compositionally biased region" description="Acidic residues" evidence="9">
    <location>
        <begin position="392"/>
        <end position="409"/>
    </location>
</feature>
<dbReference type="PRINTS" id="PR01270">
    <property type="entry name" value="HDASUPER"/>
</dbReference>
<feature type="active site" description="Proton acceptor" evidence="6">
    <location>
        <position position="133"/>
    </location>
</feature>
<organism evidence="11 12">
    <name type="scientific">Coccomyxa subellipsoidea (strain C-169)</name>
    <name type="common">Green microalga</name>
    <dbReference type="NCBI Taxonomy" id="574566"/>
    <lineage>
        <taxon>Eukaryota</taxon>
        <taxon>Viridiplantae</taxon>
        <taxon>Chlorophyta</taxon>
        <taxon>core chlorophytes</taxon>
        <taxon>Trebouxiophyceae</taxon>
        <taxon>Trebouxiophyceae incertae sedis</taxon>
        <taxon>Coccomyxaceae</taxon>
        <taxon>Coccomyxa</taxon>
        <taxon>Coccomyxa subellipsoidea</taxon>
    </lineage>
</organism>
<feature type="binding site" evidence="8">
    <location>
        <position position="257"/>
    </location>
    <ligand>
        <name>a divalent metal cation</name>
        <dbReference type="ChEBI" id="CHEBI:60240"/>
    </ligand>
</feature>
<protein>
    <recommendedName>
        <fullName evidence="1 5">Histone deacetylase</fullName>
        <ecNumber evidence="1 5">3.5.1.98</ecNumber>
    </recommendedName>
</protein>
<evidence type="ECO:0000256" key="8">
    <source>
        <dbReference type="PIRSR" id="PIRSR037913-3"/>
    </source>
</evidence>
<feature type="binding site" evidence="8">
    <location>
        <position position="168"/>
    </location>
    <ligand>
        <name>a divalent metal cation</name>
        <dbReference type="ChEBI" id="CHEBI:60240"/>
    </ligand>
</feature>
<evidence type="ECO:0000259" key="10">
    <source>
        <dbReference type="Pfam" id="PF00850"/>
    </source>
</evidence>
<dbReference type="PANTHER" id="PTHR10625">
    <property type="entry name" value="HISTONE DEACETYLASE HDAC1-RELATED"/>
    <property type="match status" value="1"/>
</dbReference>
<evidence type="ECO:0000256" key="2">
    <source>
        <dbReference type="ARBA" id="ARBA00022801"/>
    </source>
</evidence>
<keyword evidence="5" id="KW-0539">Nucleus</keyword>
<dbReference type="AlphaFoldDB" id="I0YX30"/>
<dbReference type="InterPro" id="IPR023801">
    <property type="entry name" value="His_deacetylse_dom"/>
</dbReference>
<name>I0YX30_COCSC</name>
<evidence type="ECO:0000256" key="5">
    <source>
        <dbReference type="PIRNR" id="PIRNR037913"/>
    </source>
</evidence>
<dbReference type="PIRSF" id="PIRSF037913">
    <property type="entry name" value="His_deacetylse_1"/>
    <property type="match status" value="1"/>
</dbReference>
<keyword evidence="5" id="KW-0805">Transcription regulation</keyword>
<dbReference type="GO" id="GO:0000118">
    <property type="term" value="C:histone deacetylase complex"/>
    <property type="evidence" value="ECO:0007669"/>
    <property type="project" value="UniProtKB-ARBA"/>
</dbReference>
<evidence type="ECO:0000313" key="12">
    <source>
        <dbReference type="Proteomes" id="UP000007264"/>
    </source>
</evidence>
<feature type="domain" description="Histone deacetylase" evidence="10">
    <location>
        <begin position="20"/>
        <end position="317"/>
    </location>
</feature>
<dbReference type="Gene3D" id="3.40.800.20">
    <property type="entry name" value="Histone deacetylase domain"/>
    <property type="match status" value="1"/>
</dbReference>
<comment type="similarity">
    <text evidence="5">Belongs to the histone deacetylase family. HD Type 1 subfamily.</text>
</comment>
<evidence type="ECO:0000313" key="11">
    <source>
        <dbReference type="EMBL" id="EIE22949.1"/>
    </source>
</evidence>
<dbReference type="InterPro" id="IPR003084">
    <property type="entry name" value="HDAC_I/II"/>
</dbReference>
<dbReference type="eggNOG" id="KOG1342">
    <property type="taxonomic scope" value="Eukaryota"/>
</dbReference>
<dbReference type="SUPFAM" id="SSF52768">
    <property type="entry name" value="Arginase/deacetylase"/>
    <property type="match status" value="1"/>
</dbReference>
<accession>I0YX30</accession>
<evidence type="ECO:0000256" key="3">
    <source>
        <dbReference type="ARBA" id="ARBA00022853"/>
    </source>
</evidence>
<dbReference type="InterPro" id="IPR023696">
    <property type="entry name" value="Ureohydrolase_dom_sf"/>
</dbReference>
<sequence length="462" mass="51333">MQVSYFYDPDIGTFYYGPNHPMKPHRITLTNNLILHYGLYNMLESYKPRKATGEDMVDFHSEEYINFLQSVTPQNKDQYAKQMQMFNVGEDCPVFSGQFRFCQLYAGGSIGGAVKLNYGLSDVVINWAGGLHHAKKSEASGFCYVNDIVLAILELLKYNARVLYIDIDIHHGDGVEEAFMMTDKVMTVSFHKYGGGFFPGTGDLGSVGRGQGKHHSINVPLKDGMTDTAYEMLFKPVMRRVVDVYQPEVIVFQSGADSLAGDKLGAFNLLLTLLLRHALQGHAECQQYMMSFGLPMLVLGGGGYNIASVARCWAYETGRILGVELEDELPENDHQSLFQPGAKLHLPLPENLENLNTRQYLENLQRKIFVNIARIGSATGQEFRERPPDAMAPEDMETEGPSDEADDSSPPEGDSAWPGGDSGQRAQLWDGRGRFEDAPLETGPGSSGRARIDLDYSRGELI</sequence>
<dbReference type="Pfam" id="PF00850">
    <property type="entry name" value="Hist_deacetyl"/>
    <property type="match status" value="1"/>
</dbReference>
<dbReference type="OrthoDB" id="1918432at2759"/>
<keyword evidence="8" id="KW-0479">Metal-binding</keyword>
<dbReference type="GO" id="GO:0040029">
    <property type="term" value="P:epigenetic regulation of gene expression"/>
    <property type="evidence" value="ECO:0007669"/>
    <property type="project" value="TreeGrafter"/>
</dbReference>
<comment type="subcellular location">
    <subcellularLocation>
        <location evidence="5">Nucleus</location>
    </subcellularLocation>
</comment>
<dbReference type="PANTHER" id="PTHR10625:SF10">
    <property type="entry name" value="HISTONE DEACETYLASE HDAC1"/>
    <property type="match status" value="1"/>
</dbReference>
<keyword evidence="5" id="KW-0804">Transcription</keyword>
<dbReference type="PRINTS" id="PR01271">
    <property type="entry name" value="HISDACETLASE"/>
</dbReference>
<dbReference type="GO" id="GO:0046872">
    <property type="term" value="F:metal ion binding"/>
    <property type="evidence" value="ECO:0007669"/>
    <property type="project" value="UniProtKB-KW"/>
</dbReference>
<evidence type="ECO:0000256" key="7">
    <source>
        <dbReference type="PIRSR" id="PIRSR037913-2"/>
    </source>
</evidence>
<comment type="caution">
    <text evidence="11">The sequence shown here is derived from an EMBL/GenBank/DDBJ whole genome shotgun (WGS) entry which is preliminary data.</text>
</comment>